<evidence type="ECO:0000313" key="2">
    <source>
        <dbReference type="EMBL" id="KAJ1521863.1"/>
    </source>
</evidence>
<dbReference type="AlphaFoldDB" id="A0AAV7X7G0"/>
<feature type="compositionally biased region" description="Basic residues" evidence="1">
    <location>
        <begin position="34"/>
        <end position="54"/>
    </location>
</feature>
<dbReference type="EMBL" id="JAPTSV010000012">
    <property type="protein sequence ID" value="KAJ1521863.1"/>
    <property type="molecule type" value="Genomic_DNA"/>
</dbReference>
<evidence type="ECO:0000256" key="1">
    <source>
        <dbReference type="SAM" id="MobiDB-lite"/>
    </source>
</evidence>
<organism evidence="2 3">
    <name type="scientific">Megalurothrips usitatus</name>
    <name type="common">bean blossom thrips</name>
    <dbReference type="NCBI Taxonomy" id="439358"/>
    <lineage>
        <taxon>Eukaryota</taxon>
        <taxon>Metazoa</taxon>
        <taxon>Ecdysozoa</taxon>
        <taxon>Arthropoda</taxon>
        <taxon>Hexapoda</taxon>
        <taxon>Insecta</taxon>
        <taxon>Pterygota</taxon>
        <taxon>Neoptera</taxon>
        <taxon>Paraneoptera</taxon>
        <taxon>Thysanoptera</taxon>
        <taxon>Terebrantia</taxon>
        <taxon>Thripoidea</taxon>
        <taxon>Thripidae</taxon>
        <taxon>Megalurothrips</taxon>
    </lineage>
</organism>
<accession>A0AAV7X7G0</accession>
<sequence length="82" mass="8638">MPAAKAGSAAVDAALPTSGRRADGSDPGGSVTTPRRHPIQRTCHRKATPRRLRASRGTPSFVDQPHRSLRPSACVGTILDIL</sequence>
<name>A0AAV7X7G0_9NEOP</name>
<comment type="caution">
    <text evidence="2">The sequence shown here is derived from an EMBL/GenBank/DDBJ whole genome shotgun (WGS) entry which is preliminary data.</text>
</comment>
<feature type="region of interest" description="Disordered" evidence="1">
    <location>
        <begin position="1"/>
        <end position="69"/>
    </location>
</feature>
<evidence type="ECO:0000313" key="3">
    <source>
        <dbReference type="Proteomes" id="UP001075354"/>
    </source>
</evidence>
<feature type="compositionally biased region" description="Low complexity" evidence="1">
    <location>
        <begin position="1"/>
        <end position="14"/>
    </location>
</feature>
<keyword evidence="3" id="KW-1185">Reference proteome</keyword>
<proteinExistence type="predicted"/>
<gene>
    <name evidence="2" type="ORF">ONE63_002206</name>
</gene>
<reference evidence="2" key="1">
    <citation type="submission" date="2022-12" db="EMBL/GenBank/DDBJ databases">
        <title>Chromosome-level genome assembly of the bean flower thrips Megalurothrips usitatus.</title>
        <authorList>
            <person name="Ma L."/>
            <person name="Liu Q."/>
            <person name="Li H."/>
            <person name="Cai W."/>
        </authorList>
    </citation>
    <scope>NUCLEOTIDE SEQUENCE</scope>
    <source>
        <strain evidence="2">Cailab_2022a</strain>
    </source>
</reference>
<protein>
    <submittedName>
        <fullName evidence="2">Uncharacterized protein</fullName>
    </submittedName>
</protein>
<dbReference type="Proteomes" id="UP001075354">
    <property type="component" value="Chromosome 12"/>
</dbReference>